<protein>
    <recommendedName>
        <fullName evidence="4">Jhy protein homolog</fullName>
    </recommendedName>
</protein>
<dbReference type="OrthoDB" id="10057281at2759"/>
<evidence type="ECO:0008006" key="4">
    <source>
        <dbReference type="Google" id="ProtNLM"/>
    </source>
</evidence>
<comment type="caution">
    <text evidence="2">The sequence shown here is derived from an EMBL/GenBank/DDBJ whole genome shotgun (WGS) entry which is preliminary data.</text>
</comment>
<feature type="compositionally biased region" description="Basic and acidic residues" evidence="1">
    <location>
        <begin position="246"/>
        <end position="260"/>
    </location>
</feature>
<dbReference type="Pfam" id="PF15261">
    <property type="entry name" value="JHY"/>
    <property type="match status" value="1"/>
</dbReference>
<evidence type="ECO:0000313" key="2">
    <source>
        <dbReference type="EMBL" id="KAF7701235.1"/>
    </source>
</evidence>
<feature type="region of interest" description="Disordered" evidence="1">
    <location>
        <begin position="323"/>
        <end position="381"/>
    </location>
</feature>
<sequence length="708" mass="80129">MDTSSTDHGRIYNSARDDGGLRNLDLWDSLESDTESLVQEKVYQRDLQKRILNDVGDIGFSYNDRPHNIGRAEHEKYRNPQPDISESRGDQKTTFLRQTPSPDEYDDLRYDPDWRKKLPGSQFLEKNFNSKDPEYFMRHARYKSPTQRHEFAVIHSPVLSEMNTPHIPPIPLQSSNCIHPQGDQNTVPSVPQSLPASSKSTPRLNLNKIMKVKQGIQPSDEENQSIVQNSERPNALAMQRRPSQKSRPDRPKEDIIERNKATLGMNFYKQGSYLKAYKQRGENPDNANPSLQSVEDTASSNSTGSPDNAPNLEMMWIQKTQKLKTHNQSKHLGKARPQHQRAKSSGPTIQPLKKQHLQTLSEKQTYSPPDSSSVSHCSHSSTPTINLNINFNTSAKVAEPYFISEPWKQLYTLVLPSLPQSGIKNDEYNSRFKWPSNALRPPLPPAPSVEHEIKEVNNKNSNGINPTRPPPFQESITSNDPQLMGFYEEGKKNFAHALQTYGGAYPVLPPIDRSNSSKLCGGKPEEATNTIHKNISEGYLAQFEKQKAKSTYKAYTLKDYKSLNLEMKLGGLGHSNNVAKDVTEKIRQQKLYSNVIREQNKKISRIPSVPTWNAVGSNNKNSIPRNKALEYAKTIAKPKAPQQPKKGSINKTEQKRLFEHSAYLQLGVDLTQLSTLEMLKKRHEQEKQAVARFSNIHGNSSTSPFSSH</sequence>
<feature type="compositionally biased region" description="Basic and acidic residues" evidence="1">
    <location>
        <begin position="67"/>
        <end position="78"/>
    </location>
</feature>
<dbReference type="PANTHER" id="PTHR14726:SF1">
    <property type="entry name" value="JHY PROTEIN HOMOLOG"/>
    <property type="match status" value="1"/>
</dbReference>
<feature type="compositionally biased region" description="Basic residues" evidence="1">
    <location>
        <begin position="323"/>
        <end position="342"/>
    </location>
</feature>
<reference evidence="2" key="1">
    <citation type="submission" date="2020-08" db="EMBL/GenBank/DDBJ databases">
        <title>Chromosome-level assembly of Southern catfish (Silurus meridionalis) provides insights into visual adaptation to the nocturnal and benthic lifestyles.</title>
        <authorList>
            <person name="Zhang Y."/>
            <person name="Wang D."/>
            <person name="Peng Z."/>
        </authorList>
    </citation>
    <scope>NUCLEOTIDE SEQUENCE</scope>
    <source>
        <strain evidence="2">SWU-2019-XX</strain>
        <tissue evidence="2">Muscle</tissue>
    </source>
</reference>
<feature type="region of interest" description="Disordered" evidence="1">
    <location>
        <begin position="279"/>
        <end position="310"/>
    </location>
</feature>
<dbReference type="EMBL" id="JABFDY010000011">
    <property type="protein sequence ID" value="KAF7701235.1"/>
    <property type="molecule type" value="Genomic_DNA"/>
</dbReference>
<feature type="region of interest" description="Disordered" evidence="1">
    <location>
        <begin position="67"/>
        <end position="112"/>
    </location>
</feature>
<feature type="compositionally biased region" description="Polar residues" evidence="1">
    <location>
        <begin position="357"/>
        <end position="366"/>
    </location>
</feature>
<name>A0A8T0B5I9_SILME</name>
<accession>A0A8T0B5I9</accession>
<feature type="compositionally biased region" description="Polar residues" evidence="1">
    <location>
        <begin position="172"/>
        <end position="204"/>
    </location>
</feature>
<dbReference type="GO" id="GO:0035082">
    <property type="term" value="P:axoneme assembly"/>
    <property type="evidence" value="ECO:0007669"/>
    <property type="project" value="TreeGrafter"/>
</dbReference>
<organism evidence="2 3">
    <name type="scientific">Silurus meridionalis</name>
    <name type="common">Southern catfish</name>
    <name type="synonym">Silurus soldatovi meridionalis</name>
    <dbReference type="NCBI Taxonomy" id="175797"/>
    <lineage>
        <taxon>Eukaryota</taxon>
        <taxon>Metazoa</taxon>
        <taxon>Chordata</taxon>
        <taxon>Craniata</taxon>
        <taxon>Vertebrata</taxon>
        <taxon>Euteleostomi</taxon>
        <taxon>Actinopterygii</taxon>
        <taxon>Neopterygii</taxon>
        <taxon>Teleostei</taxon>
        <taxon>Ostariophysi</taxon>
        <taxon>Siluriformes</taxon>
        <taxon>Siluridae</taxon>
        <taxon>Silurus</taxon>
    </lineage>
</organism>
<dbReference type="PANTHER" id="PTHR14726">
    <property type="entry name" value="JHY PROTEIN HOMOLOG"/>
    <property type="match status" value="1"/>
</dbReference>
<proteinExistence type="predicted"/>
<evidence type="ECO:0000313" key="3">
    <source>
        <dbReference type="Proteomes" id="UP000606274"/>
    </source>
</evidence>
<gene>
    <name evidence="2" type="ORF">HF521_002400</name>
</gene>
<feature type="compositionally biased region" description="Polar residues" evidence="1">
    <location>
        <begin position="92"/>
        <end position="101"/>
    </location>
</feature>
<dbReference type="AlphaFoldDB" id="A0A8T0B5I9"/>
<dbReference type="InterPro" id="IPR027968">
    <property type="entry name" value="JHY"/>
</dbReference>
<keyword evidence="3" id="KW-1185">Reference proteome</keyword>
<dbReference type="Proteomes" id="UP000606274">
    <property type="component" value="Unassembled WGS sequence"/>
</dbReference>
<feature type="region of interest" description="Disordered" evidence="1">
    <location>
        <begin position="170"/>
        <end position="261"/>
    </location>
</feature>
<feature type="compositionally biased region" description="Polar residues" evidence="1">
    <location>
        <begin position="285"/>
        <end position="308"/>
    </location>
</feature>
<feature type="compositionally biased region" description="Low complexity" evidence="1">
    <location>
        <begin position="367"/>
        <end position="381"/>
    </location>
</feature>
<evidence type="ECO:0000256" key="1">
    <source>
        <dbReference type="SAM" id="MobiDB-lite"/>
    </source>
</evidence>